<dbReference type="OrthoDB" id="5755240at2"/>
<comment type="caution">
    <text evidence="4">The sequence shown here is derived from an EMBL/GenBank/DDBJ whole genome shotgun (WGS) entry which is preliminary data.</text>
</comment>
<evidence type="ECO:0000313" key="5">
    <source>
        <dbReference type="Proteomes" id="UP000280881"/>
    </source>
</evidence>
<dbReference type="GO" id="GO:0016020">
    <property type="term" value="C:membrane"/>
    <property type="evidence" value="ECO:0007669"/>
    <property type="project" value="InterPro"/>
</dbReference>
<dbReference type="RefSeq" id="WP_121171271.1">
    <property type="nucleotide sequence ID" value="NZ_RBIE01000002.1"/>
</dbReference>
<dbReference type="EMBL" id="RBIE01000002">
    <property type="protein sequence ID" value="RKQ61857.1"/>
    <property type="molecule type" value="Genomic_DNA"/>
</dbReference>
<dbReference type="AlphaFoldDB" id="A0A420W749"/>
<sequence>MKKLLTLTTLSLITFSAPAFPSDQKLLEELETLKQRVELLEKKLKEKSENEEKIANEVEELKEKLGSLEIHGGAVVYYQGADVDEIDNQNFSNPSGSGYVADLELSFKPHENGEFYMRLHAGEGTGADKDLAENLFANLNTIADDNPEDNTFNLLEAYYTHELFNGKLSLTVGKTEPLAFIDDNEFANDEAAQFVGKPFVNNPIVDGEDEYAPLIALTFSPAENFEISALIQSNQSTKIKWDGREWVTKEKSVYDDVFDNPFYAVQLKYSAEFNGLPGNYRLYFWDDSADHIKIGQPTDNQAKKPSTDDGWGVGISVDQMVTENLGVFARASWANDDVYEVEQFYSAGISITGLIKSRPNDTLGLGLAAVVPNDKLENDDIEYHFEGYYRLQISENFAVTPDFQFVTNPHGNSDNDNIFAGMVRAEFSF</sequence>
<organism evidence="4 5">
    <name type="scientific">Thermovibrio guaymasensis</name>
    <dbReference type="NCBI Taxonomy" id="240167"/>
    <lineage>
        <taxon>Bacteria</taxon>
        <taxon>Pseudomonadati</taxon>
        <taxon>Aquificota</taxon>
        <taxon>Aquificia</taxon>
        <taxon>Desulfurobacteriales</taxon>
        <taxon>Desulfurobacteriaceae</taxon>
        <taxon>Thermovibrio</taxon>
    </lineage>
</organism>
<feature type="chain" id="PRO_5018816731" evidence="2">
    <location>
        <begin position="20"/>
        <end position="429"/>
    </location>
</feature>
<dbReference type="GO" id="GO:0015288">
    <property type="term" value="F:porin activity"/>
    <property type="evidence" value="ECO:0007669"/>
    <property type="project" value="InterPro"/>
</dbReference>
<evidence type="ECO:0000256" key="1">
    <source>
        <dbReference type="ARBA" id="ARBA00008769"/>
    </source>
</evidence>
<evidence type="ECO:0000256" key="3">
    <source>
        <dbReference type="SAM" id="Coils"/>
    </source>
</evidence>
<dbReference type="InterPro" id="IPR052932">
    <property type="entry name" value="OprB_Porin"/>
</dbReference>
<evidence type="ECO:0000313" key="4">
    <source>
        <dbReference type="EMBL" id="RKQ61857.1"/>
    </source>
</evidence>
<dbReference type="InterPro" id="IPR007049">
    <property type="entry name" value="Carb-sel_porin_OprB"/>
</dbReference>
<reference evidence="4 5" key="1">
    <citation type="submission" date="2018-10" db="EMBL/GenBank/DDBJ databases">
        <title>Genomic Encyclopedia of Type Strains, Phase IV (KMG-IV): sequencing the most valuable type-strain genomes for metagenomic binning, comparative biology and taxonomic classification.</title>
        <authorList>
            <person name="Goeker M."/>
        </authorList>
    </citation>
    <scope>NUCLEOTIDE SEQUENCE [LARGE SCALE GENOMIC DNA]</scope>
    <source>
        <strain evidence="4 5">DSM 15521</strain>
    </source>
</reference>
<feature type="signal peptide" evidence="2">
    <location>
        <begin position="1"/>
        <end position="19"/>
    </location>
</feature>
<keyword evidence="3" id="KW-0175">Coiled coil</keyword>
<dbReference type="PANTHER" id="PTHR37944:SF1">
    <property type="entry name" value="PORIN B"/>
    <property type="match status" value="1"/>
</dbReference>
<keyword evidence="5" id="KW-1185">Reference proteome</keyword>
<protein>
    <submittedName>
        <fullName evidence="4">Carbohydrate-selective porin (OprB family)</fullName>
    </submittedName>
</protein>
<dbReference type="InterPro" id="IPR038673">
    <property type="entry name" value="OprB_sf"/>
</dbReference>
<dbReference type="Pfam" id="PF04966">
    <property type="entry name" value="OprB"/>
    <property type="match status" value="1"/>
</dbReference>
<dbReference type="Proteomes" id="UP000280881">
    <property type="component" value="Unassembled WGS sequence"/>
</dbReference>
<dbReference type="GO" id="GO:0008643">
    <property type="term" value="P:carbohydrate transport"/>
    <property type="evidence" value="ECO:0007669"/>
    <property type="project" value="InterPro"/>
</dbReference>
<dbReference type="PANTHER" id="PTHR37944">
    <property type="entry name" value="PORIN B"/>
    <property type="match status" value="1"/>
</dbReference>
<feature type="coiled-coil region" evidence="3">
    <location>
        <begin position="23"/>
        <end position="71"/>
    </location>
</feature>
<evidence type="ECO:0000256" key="2">
    <source>
        <dbReference type="RuleBase" id="RU363072"/>
    </source>
</evidence>
<dbReference type="Gene3D" id="2.40.160.180">
    <property type="entry name" value="Carbohydrate-selective porin OprB"/>
    <property type="match status" value="1"/>
</dbReference>
<proteinExistence type="inferred from homology"/>
<comment type="similarity">
    <text evidence="1 2">Belongs to the OprB family.</text>
</comment>
<gene>
    <name evidence="4" type="ORF">C7457_1310</name>
</gene>
<keyword evidence="2" id="KW-0732">Signal</keyword>
<name>A0A420W749_9BACT</name>
<accession>A0A420W749</accession>